<proteinExistence type="predicted"/>
<evidence type="ECO:0008006" key="4">
    <source>
        <dbReference type="Google" id="ProtNLM"/>
    </source>
</evidence>
<dbReference type="RefSeq" id="WP_350780213.1">
    <property type="nucleotide sequence ID" value="NZ_JBEPEK010000069.1"/>
</dbReference>
<accession>A0ABV1WU38</accession>
<keyword evidence="3" id="KW-1185">Reference proteome</keyword>
<protein>
    <recommendedName>
        <fullName evidence="4">Integral membrane protein</fullName>
    </recommendedName>
</protein>
<reference evidence="2 3" key="1">
    <citation type="submission" date="2024-06" db="EMBL/GenBank/DDBJ databases">
        <title>The Natural Products Discovery Center: Release of the First 8490 Sequenced Strains for Exploring Actinobacteria Biosynthetic Diversity.</title>
        <authorList>
            <person name="Kalkreuter E."/>
            <person name="Kautsar S.A."/>
            <person name="Yang D."/>
            <person name="Bader C.D."/>
            <person name="Teijaro C.N."/>
            <person name="Fluegel L."/>
            <person name="Davis C.M."/>
            <person name="Simpson J.R."/>
            <person name="Lauterbach L."/>
            <person name="Steele A.D."/>
            <person name="Gui C."/>
            <person name="Meng S."/>
            <person name="Li G."/>
            <person name="Viehrig K."/>
            <person name="Ye F."/>
            <person name="Su P."/>
            <person name="Kiefer A.F."/>
            <person name="Nichols A."/>
            <person name="Cepeda A.J."/>
            <person name="Yan W."/>
            <person name="Fan B."/>
            <person name="Jiang Y."/>
            <person name="Adhikari A."/>
            <person name="Zheng C.-J."/>
            <person name="Schuster L."/>
            <person name="Cowan T.M."/>
            <person name="Smanski M.J."/>
            <person name="Chevrette M.G."/>
            <person name="De Carvalho L.P.S."/>
            <person name="Shen B."/>
        </authorList>
    </citation>
    <scope>NUCLEOTIDE SEQUENCE [LARGE SCALE GENOMIC DNA]</scope>
    <source>
        <strain evidence="2 3">NPDC000234</strain>
    </source>
</reference>
<dbReference type="EMBL" id="JBEPEK010000069">
    <property type="protein sequence ID" value="MER7180289.1"/>
    <property type="molecule type" value="Genomic_DNA"/>
</dbReference>
<evidence type="ECO:0000256" key="1">
    <source>
        <dbReference type="SAM" id="Phobius"/>
    </source>
</evidence>
<keyword evidence="1" id="KW-1133">Transmembrane helix</keyword>
<sequence>MRFEATLSGTPYWNGVVAFGDPGPVLRQLRTGDRVDAVVWRGAVMRLVRYDDEQATADEPRDEPQMFAGLGVTAALLAALAAWFGLVRLVRPDDPEPWTWRLLGRWLLGIVLVAGLGWAYGALLLHVPWQAVAPVAVALTAVMSAVLIAVRRRQRRAPAVAGSG</sequence>
<feature type="transmembrane region" description="Helical" evidence="1">
    <location>
        <begin position="102"/>
        <end position="125"/>
    </location>
</feature>
<feature type="transmembrane region" description="Helical" evidence="1">
    <location>
        <begin position="66"/>
        <end position="90"/>
    </location>
</feature>
<gene>
    <name evidence="2" type="ORF">ABT404_12540</name>
</gene>
<organism evidence="2 3">
    <name type="scientific">Streptomyces hyaluromycini</name>
    <dbReference type="NCBI Taxonomy" id="1377993"/>
    <lineage>
        <taxon>Bacteria</taxon>
        <taxon>Bacillati</taxon>
        <taxon>Actinomycetota</taxon>
        <taxon>Actinomycetes</taxon>
        <taxon>Kitasatosporales</taxon>
        <taxon>Streptomycetaceae</taxon>
        <taxon>Streptomyces</taxon>
    </lineage>
</organism>
<evidence type="ECO:0000313" key="2">
    <source>
        <dbReference type="EMBL" id="MER7180289.1"/>
    </source>
</evidence>
<feature type="transmembrane region" description="Helical" evidence="1">
    <location>
        <begin position="131"/>
        <end position="150"/>
    </location>
</feature>
<comment type="caution">
    <text evidence="2">The sequence shown here is derived from an EMBL/GenBank/DDBJ whole genome shotgun (WGS) entry which is preliminary data.</text>
</comment>
<evidence type="ECO:0000313" key="3">
    <source>
        <dbReference type="Proteomes" id="UP001474181"/>
    </source>
</evidence>
<dbReference type="Proteomes" id="UP001474181">
    <property type="component" value="Unassembled WGS sequence"/>
</dbReference>
<keyword evidence="1" id="KW-0812">Transmembrane</keyword>
<name>A0ABV1WU38_9ACTN</name>
<keyword evidence="1" id="KW-0472">Membrane</keyword>